<accession>A0ABR4MK13</accession>
<evidence type="ECO:0000313" key="9">
    <source>
        <dbReference type="Proteomes" id="UP001610728"/>
    </source>
</evidence>
<dbReference type="EMBL" id="JABSNW010000003">
    <property type="protein sequence ID" value="KAL2888614.1"/>
    <property type="molecule type" value="Genomic_DNA"/>
</dbReference>
<keyword evidence="3 6" id="KW-0812">Transmembrane</keyword>
<feature type="transmembrane region" description="Helical" evidence="6">
    <location>
        <begin position="287"/>
        <end position="307"/>
    </location>
</feature>
<comment type="caution">
    <text evidence="8">The sequence shown here is derived from an EMBL/GenBank/DDBJ whole genome shotgun (WGS) entry which is preliminary data.</text>
</comment>
<evidence type="ECO:0000256" key="2">
    <source>
        <dbReference type="ARBA" id="ARBA00022448"/>
    </source>
</evidence>
<feature type="transmembrane region" description="Helical" evidence="6">
    <location>
        <begin position="372"/>
        <end position="393"/>
    </location>
</feature>
<feature type="transmembrane region" description="Helical" evidence="6">
    <location>
        <begin position="158"/>
        <end position="178"/>
    </location>
</feature>
<sequence length="575" mass="61063">MPSSLPPLTASPPSLEVSPAALAPASALPLSPLSPKSEDCKQLPGEFPEPELPFSKGRCIALVITLAGASFMNTFSAQACVIILPAIGDAVGIPQSRQQWIVSAYTLTFGCFLILMGRIADIYGKRLIFVMGTAWIAIMLAINPFINNEIAFDLVRGLQGLGAAANVPTAIGILGTVFKPGKAKNYAFSTYAAGAPIGSVFGNLVAGLISEFASWKWVFAAMSLVCASLACASFFIIPSTPPQPQTGPHRGGLALIDWFGGALITIALVCLMFALTEGNVVGWQTPWVSALIVVSFLLVAAFAWWQARLEKRLVDSKGTSRPPLMKISIFKNTKFSAGIVIMGLFFSSFNNFLIVATMYFQDLQNLSPLQTTLRFLPTGVMGLIVAVVVSQLLSRVPTFYLLFFGNICNCIASLLFAVPIPPHTSYFAFGFIAMILSVFGADTTWPSLTLFTSRALPQEDQALGGALVNSSGQIGRSVGLALATAAQTAVMARARGVPVTDAGPTMAWDDASLKGLHAAAWLNFGLGMTSLSAVVIFFRGNDIVGRAERTVAPQRQTSDDKHVETMTSAAVCEKV</sequence>
<feature type="transmembrane region" description="Helical" evidence="6">
    <location>
        <begin position="190"/>
        <end position="209"/>
    </location>
</feature>
<feature type="transmembrane region" description="Helical" evidence="6">
    <location>
        <begin position="127"/>
        <end position="146"/>
    </location>
</feature>
<keyword evidence="2" id="KW-0813">Transport</keyword>
<feature type="transmembrane region" description="Helical" evidence="6">
    <location>
        <begin position="215"/>
        <end position="237"/>
    </location>
</feature>
<dbReference type="InterPro" id="IPR036259">
    <property type="entry name" value="MFS_trans_sf"/>
</dbReference>
<evidence type="ECO:0000256" key="3">
    <source>
        <dbReference type="ARBA" id="ARBA00022692"/>
    </source>
</evidence>
<name>A0ABR4MK13_9PEZI</name>
<dbReference type="GeneID" id="98116932"/>
<feature type="transmembrane region" description="Helical" evidence="6">
    <location>
        <begin position="400"/>
        <end position="420"/>
    </location>
</feature>
<dbReference type="InterPro" id="IPR020846">
    <property type="entry name" value="MFS_dom"/>
</dbReference>
<dbReference type="PANTHER" id="PTHR42718:SF9">
    <property type="entry name" value="MAJOR FACILITATOR SUPERFAMILY MULTIDRUG TRANSPORTER MFSC"/>
    <property type="match status" value="1"/>
</dbReference>
<evidence type="ECO:0000256" key="1">
    <source>
        <dbReference type="ARBA" id="ARBA00004141"/>
    </source>
</evidence>
<gene>
    <name evidence="8" type="ORF">HOO65_030115</name>
</gene>
<evidence type="ECO:0000313" key="8">
    <source>
        <dbReference type="EMBL" id="KAL2888614.1"/>
    </source>
</evidence>
<dbReference type="Gene3D" id="1.20.1720.10">
    <property type="entry name" value="Multidrug resistance protein D"/>
    <property type="match status" value="1"/>
</dbReference>
<evidence type="ECO:0000256" key="5">
    <source>
        <dbReference type="ARBA" id="ARBA00023136"/>
    </source>
</evidence>
<keyword evidence="5 6" id="KW-0472">Membrane</keyword>
<feature type="transmembrane region" description="Helical" evidence="6">
    <location>
        <begin position="335"/>
        <end position="360"/>
    </location>
</feature>
<protein>
    <submittedName>
        <fullName evidence="8">Drug resistance protein</fullName>
    </submittedName>
</protein>
<reference evidence="8 9" key="1">
    <citation type="submission" date="2020-05" db="EMBL/GenBank/DDBJ databases">
        <title>Ceratocystis lukuohia genome.</title>
        <authorList>
            <person name="Harrington T.C."/>
            <person name="Kim K."/>
            <person name="Mayers C.G."/>
        </authorList>
    </citation>
    <scope>NUCLEOTIDE SEQUENCE [LARGE SCALE GENOMIC DNA]</scope>
    <source>
        <strain evidence="8 9">C4212</strain>
    </source>
</reference>
<dbReference type="Pfam" id="PF07690">
    <property type="entry name" value="MFS_1"/>
    <property type="match status" value="2"/>
</dbReference>
<dbReference type="PROSITE" id="PS50850">
    <property type="entry name" value="MFS"/>
    <property type="match status" value="1"/>
</dbReference>
<dbReference type="PANTHER" id="PTHR42718">
    <property type="entry name" value="MAJOR FACILITATOR SUPERFAMILY MULTIDRUG TRANSPORTER MFSC"/>
    <property type="match status" value="1"/>
</dbReference>
<dbReference type="RefSeq" id="XP_070859794.1">
    <property type="nucleotide sequence ID" value="XM_071002064.1"/>
</dbReference>
<feature type="transmembrane region" description="Helical" evidence="6">
    <location>
        <begin position="258"/>
        <end position="275"/>
    </location>
</feature>
<organism evidence="8 9">
    <name type="scientific">Ceratocystis lukuohia</name>
    <dbReference type="NCBI Taxonomy" id="2019550"/>
    <lineage>
        <taxon>Eukaryota</taxon>
        <taxon>Fungi</taxon>
        <taxon>Dikarya</taxon>
        <taxon>Ascomycota</taxon>
        <taxon>Pezizomycotina</taxon>
        <taxon>Sordariomycetes</taxon>
        <taxon>Hypocreomycetidae</taxon>
        <taxon>Microascales</taxon>
        <taxon>Ceratocystidaceae</taxon>
        <taxon>Ceratocystis</taxon>
    </lineage>
</organism>
<dbReference type="Proteomes" id="UP001610728">
    <property type="component" value="Unassembled WGS sequence"/>
</dbReference>
<proteinExistence type="predicted"/>
<evidence type="ECO:0000256" key="4">
    <source>
        <dbReference type="ARBA" id="ARBA00022989"/>
    </source>
</evidence>
<feature type="domain" description="Major facilitator superfamily (MFS) profile" evidence="7">
    <location>
        <begin position="62"/>
        <end position="543"/>
    </location>
</feature>
<keyword evidence="4 6" id="KW-1133">Transmembrane helix</keyword>
<comment type="subcellular location">
    <subcellularLocation>
        <location evidence="1">Membrane</location>
        <topology evidence="1">Multi-pass membrane protein</topology>
    </subcellularLocation>
</comment>
<evidence type="ECO:0000256" key="6">
    <source>
        <dbReference type="SAM" id="Phobius"/>
    </source>
</evidence>
<dbReference type="Gene3D" id="1.20.1250.20">
    <property type="entry name" value="MFS general substrate transporter like domains"/>
    <property type="match status" value="1"/>
</dbReference>
<evidence type="ECO:0000259" key="7">
    <source>
        <dbReference type="PROSITE" id="PS50850"/>
    </source>
</evidence>
<keyword evidence="9" id="KW-1185">Reference proteome</keyword>
<feature type="transmembrane region" description="Helical" evidence="6">
    <location>
        <begin position="60"/>
        <end position="88"/>
    </location>
</feature>
<dbReference type="SUPFAM" id="SSF103473">
    <property type="entry name" value="MFS general substrate transporter"/>
    <property type="match status" value="1"/>
</dbReference>
<dbReference type="InterPro" id="IPR011701">
    <property type="entry name" value="MFS"/>
</dbReference>
<feature type="transmembrane region" description="Helical" evidence="6">
    <location>
        <begin position="100"/>
        <end position="120"/>
    </location>
</feature>